<organism evidence="3 4">
    <name type="scientific">Oleispira antarctica RB-8</name>
    <dbReference type="NCBI Taxonomy" id="698738"/>
    <lineage>
        <taxon>Bacteria</taxon>
        <taxon>Pseudomonadati</taxon>
        <taxon>Pseudomonadota</taxon>
        <taxon>Gammaproteobacteria</taxon>
        <taxon>Oceanospirillales</taxon>
        <taxon>Oceanospirillaceae</taxon>
        <taxon>Oleispira</taxon>
    </lineage>
</organism>
<accession>R4YPP9</accession>
<dbReference type="AlphaFoldDB" id="R4YPP9"/>
<evidence type="ECO:0008006" key="5">
    <source>
        <dbReference type="Google" id="ProtNLM"/>
    </source>
</evidence>
<evidence type="ECO:0000259" key="1">
    <source>
        <dbReference type="Pfam" id="PF07238"/>
    </source>
</evidence>
<dbReference type="HOGENOM" id="CLU_073573_1_0_6"/>
<evidence type="ECO:0000313" key="4">
    <source>
        <dbReference type="Proteomes" id="UP000032749"/>
    </source>
</evidence>
<dbReference type="SUPFAM" id="SSF141371">
    <property type="entry name" value="PilZ domain-like"/>
    <property type="match status" value="2"/>
</dbReference>
<protein>
    <recommendedName>
        <fullName evidence="5">PilZ domain-containing protein</fullName>
    </recommendedName>
</protein>
<dbReference type="Gene3D" id="2.40.10.220">
    <property type="entry name" value="predicted glycosyltransferase like domains"/>
    <property type="match status" value="1"/>
</dbReference>
<dbReference type="KEGG" id="oai:OLEAN_C10570"/>
<dbReference type="Proteomes" id="UP000032749">
    <property type="component" value="Chromosome"/>
</dbReference>
<sequence length="232" mass="26077">MDQALQAQIQLPIPSLEDSLRLGQSLHLEFEGLPALSGGYHLWGICPNQSIMVSAPQLELSDQLLAIPVKARLFIEQLDSACAFRTTVTDLCARPSPYLHIEMPSNMVTGEVRRNNRANIRLPCELRYFDSRTLDPTHITQNIMTQKILHAEMIDASICGCRIHTTANDLKVGDTIIMAFEIRIFGILQTIDLSAIIRSRKETKEGYSLGAQFLEMKDCHRIALSSYLLKHC</sequence>
<gene>
    <name evidence="3" type="ORF">OLEAN_C10570</name>
</gene>
<dbReference type="InterPro" id="IPR009926">
    <property type="entry name" value="T3SS_YcgR_PilZN"/>
</dbReference>
<reference evidence="3 4" key="1">
    <citation type="journal article" date="2013" name="Nat. Commun.">
        <title>Genome sequence and functional genomic analysis of the oil-degrading bacterium Oleispira antarctica.</title>
        <authorList>
            <person name="Kube M."/>
            <person name="Chernikova T.N."/>
            <person name="Al-Ramahi Y."/>
            <person name="Beloqui A."/>
            <person name="Lopez-Cortez N."/>
            <person name="Guazzaroni M.E."/>
            <person name="Heipieper H.J."/>
            <person name="Klages S."/>
            <person name="Kotsyurbenko O.R."/>
            <person name="Langer I."/>
            <person name="Nechitaylo T.Y."/>
            <person name="Lunsdorf H."/>
            <person name="Fernandez M."/>
            <person name="Juarez S."/>
            <person name="Ciordia S."/>
            <person name="Singer A."/>
            <person name="Kagan O."/>
            <person name="Egorova O."/>
            <person name="Petit P.A."/>
            <person name="Stogios P."/>
            <person name="Kim Y."/>
            <person name="Tchigvintsev A."/>
            <person name="Flick R."/>
            <person name="Denaro R."/>
            <person name="Genovese M."/>
            <person name="Albar J.P."/>
            <person name="Reva O.N."/>
            <person name="Martinez-Gomariz M."/>
            <person name="Tran H."/>
            <person name="Ferrer M."/>
            <person name="Savchenko A."/>
            <person name="Yakunin A.F."/>
            <person name="Yakimov M.M."/>
            <person name="Golyshina O.V."/>
            <person name="Reinhardt R."/>
            <person name="Golyshin P.N."/>
        </authorList>
    </citation>
    <scope>NUCLEOTIDE SEQUENCE [LARGE SCALE GENOMIC DNA]</scope>
</reference>
<evidence type="ECO:0000259" key="2">
    <source>
        <dbReference type="Pfam" id="PF12945"/>
    </source>
</evidence>
<feature type="domain" description="PilZ" evidence="1">
    <location>
        <begin position="112"/>
        <end position="229"/>
    </location>
</feature>
<dbReference type="STRING" id="698738.OLEAN_C10570"/>
<dbReference type="GO" id="GO:0035438">
    <property type="term" value="F:cyclic-di-GMP binding"/>
    <property type="evidence" value="ECO:0007669"/>
    <property type="project" value="InterPro"/>
</dbReference>
<dbReference type="EMBL" id="FO203512">
    <property type="protein sequence ID" value="CCK75233.1"/>
    <property type="molecule type" value="Genomic_DNA"/>
</dbReference>
<dbReference type="OrthoDB" id="5735035at2"/>
<feature type="domain" description="Type III secretion system flagellar brake protein YcgR PilZN" evidence="2">
    <location>
        <begin position="22"/>
        <end position="104"/>
    </location>
</feature>
<dbReference type="Pfam" id="PF12945">
    <property type="entry name" value="PilZNR"/>
    <property type="match status" value="1"/>
</dbReference>
<evidence type="ECO:0000313" key="3">
    <source>
        <dbReference type="EMBL" id="CCK75233.1"/>
    </source>
</evidence>
<proteinExistence type="predicted"/>
<dbReference type="InterPro" id="IPR009875">
    <property type="entry name" value="PilZ_domain"/>
</dbReference>
<dbReference type="Pfam" id="PF07238">
    <property type="entry name" value="PilZ"/>
    <property type="match status" value="1"/>
</dbReference>
<keyword evidence="4" id="KW-1185">Reference proteome</keyword>
<name>R4YPP9_OLEAN</name>